<sequence>MQRLCTKFRSLASISSSHRLLHSSQQFYQQPLHFAAASSKWSRNGSLLNTSSSFNNSASLATISSFFSSVSTLPLCKVYGFLWFCFHMIVLFFYLFIVCMFTDEIPQINVFFLQICTSFYI</sequence>
<reference evidence="2 3" key="1">
    <citation type="journal article" date="2023" name="Int. J. Mol. Sci.">
        <title>De Novo Assembly and Annotation of 11 Diverse Shrub Willow (Salix) Genomes Reveals Novel Gene Organization in Sex-Linked Regions.</title>
        <authorList>
            <person name="Hyden B."/>
            <person name="Feng K."/>
            <person name="Yates T.B."/>
            <person name="Jawdy S."/>
            <person name="Cereghino C."/>
            <person name="Smart L.B."/>
            <person name="Muchero W."/>
        </authorList>
    </citation>
    <scope>NUCLEOTIDE SEQUENCE [LARGE SCALE GENOMIC DNA]</scope>
    <source>
        <tissue evidence="2">Shoot tip</tissue>
    </source>
</reference>
<comment type="caution">
    <text evidence="2">The sequence shown here is derived from an EMBL/GenBank/DDBJ whole genome shotgun (WGS) entry which is preliminary data.</text>
</comment>
<evidence type="ECO:0000313" key="2">
    <source>
        <dbReference type="EMBL" id="KAJ6426899.1"/>
    </source>
</evidence>
<keyword evidence="1" id="KW-1133">Transmembrane helix</keyword>
<evidence type="ECO:0000256" key="1">
    <source>
        <dbReference type="SAM" id="Phobius"/>
    </source>
</evidence>
<keyword evidence="1" id="KW-0472">Membrane</keyword>
<organism evidence="2 3">
    <name type="scientific">Salix udensis</name>
    <dbReference type="NCBI Taxonomy" id="889485"/>
    <lineage>
        <taxon>Eukaryota</taxon>
        <taxon>Viridiplantae</taxon>
        <taxon>Streptophyta</taxon>
        <taxon>Embryophyta</taxon>
        <taxon>Tracheophyta</taxon>
        <taxon>Spermatophyta</taxon>
        <taxon>Magnoliopsida</taxon>
        <taxon>eudicotyledons</taxon>
        <taxon>Gunneridae</taxon>
        <taxon>Pentapetalae</taxon>
        <taxon>rosids</taxon>
        <taxon>fabids</taxon>
        <taxon>Malpighiales</taxon>
        <taxon>Salicaceae</taxon>
        <taxon>Saliceae</taxon>
        <taxon>Salix</taxon>
    </lineage>
</organism>
<dbReference type="Proteomes" id="UP001162972">
    <property type="component" value="Chromosome 1"/>
</dbReference>
<protein>
    <submittedName>
        <fullName evidence="2">Uncharacterized protein</fullName>
    </submittedName>
</protein>
<gene>
    <name evidence="2" type="ORF">OIU84_022483</name>
</gene>
<feature type="transmembrane region" description="Helical" evidence="1">
    <location>
        <begin position="81"/>
        <end position="101"/>
    </location>
</feature>
<accession>A0AAD6PEJ4</accession>
<keyword evidence="3" id="KW-1185">Reference proteome</keyword>
<dbReference type="AlphaFoldDB" id="A0AAD6PEJ4"/>
<evidence type="ECO:0000313" key="3">
    <source>
        <dbReference type="Proteomes" id="UP001162972"/>
    </source>
</evidence>
<dbReference type="EMBL" id="JAPFFJ010000005">
    <property type="protein sequence ID" value="KAJ6426899.1"/>
    <property type="molecule type" value="Genomic_DNA"/>
</dbReference>
<keyword evidence="1" id="KW-0812">Transmembrane</keyword>
<proteinExistence type="predicted"/>
<name>A0AAD6PEJ4_9ROSI</name>